<dbReference type="EMBL" id="JAHCMY010000002">
    <property type="protein sequence ID" value="MBS9523722.1"/>
    <property type="molecule type" value="Genomic_DNA"/>
</dbReference>
<dbReference type="SUPFAM" id="SSF50800">
    <property type="entry name" value="PK beta-barrel domain-like"/>
    <property type="match status" value="1"/>
</dbReference>
<proteinExistence type="predicted"/>
<sequence length="270" mass="30901">MRLKDIYIYPVKSLGGIRLHKATVDIKGFENDRRWMVVDDNGQFITQRRFPHMALLQPEFTQSGLRIYHKKALNKYVEVPFSPVTGKKIQVTVWDDSLMAEIVCPEVDKWLSEILDINCHLVKMDEKADRPISEKYAINDETVSFADSMPYMVIGQSSLDDLNGRLEEKVEMDRFRPNLVFEGGAAFEEDTWQVVQIGECMFQVTKPCARCVMVTIDQQTAEKGKEPLKTLSSYRLEGQKILFGQNMIAVSLGEIEVGDPVERLELGMRS</sequence>
<dbReference type="SUPFAM" id="SSF141673">
    <property type="entry name" value="MOSC N-terminal domain-like"/>
    <property type="match status" value="1"/>
</dbReference>
<dbReference type="InterPro" id="IPR005302">
    <property type="entry name" value="MoCF_Sase_C"/>
</dbReference>
<dbReference type="GO" id="GO:0003824">
    <property type="term" value="F:catalytic activity"/>
    <property type="evidence" value="ECO:0007669"/>
    <property type="project" value="InterPro"/>
</dbReference>
<gene>
    <name evidence="2" type="ORF">KI659_06780</name>
</gene>
<dbReference type="InterPro" id="IPR011037">
    <property type="entry name" value="Pyrv_Knase-like_insert_dom_sf"/>
</dbReference>
<dbReference type="AlphaFoldDB" id="A0AAP2CKY3"/>
<dbReference type="PANTHER" id="PTHR14237">
    <property type="entry name" value="MOLYBDOPTERIN COFACTOR SULFURASE MOSC"/>
    <property type="match status" value="1"/>
</dbReference>
<comment type="caution">
    <text evidence="2">The sequence shown here is derived from an EMBL/GenBank/DDBJ whole genome shotgun (WGS) entry which is preliminary data.</text>
</comment>
<dbReference type="InterPro" id="IPR005303">
    <property type="entry name" value="MOCOS_middle"/>
</dbReference>
<accession>A0AAP2CKY3</accession>
<protein>
    <submittedName>
        <fullName evidence="2">MOSC domain-containing protein</fullName>
    </submittedName>
</protein>
<dbReference type="Proteomes" id="UP001319104">
    <property type="component" value="Unassembled WGS sequence"/>
</dbReference>
<dbReference type="PANTHER" id="PTHR14237:SF19">
    <property type="entry name" value="MITOCHONDRIAL AMIDOXIME REDUCING COMPONENT 1"/>
    <property type="match status" value="1"/>
</dbReference>
<evidence type="ECO:0000313" key="3">
    <source>
        <dbReference type="Proteomes" id="UP001319104"/>
    </source>
</evidence>
<dbReference type="Pfam" id="PF03473">
    <property type="entry name" value="MOSC"/>
    <property type="match status" value="1"/>
</dbReference>
<dbReference type="PROSITE" id="PS51340">
    <property type="entry name" value="MOSC"/>
    <property type="match status" value="1"/>
</dbReference>
<organism evidence="2 3">
    <name type="scientific">Litoribacter ruber</name>
    <dbReference type="NCBI Taxonomy" id="702568"/>
    <lineage>
        <taxon>Bacteria</taxon>
        <taxon>Pseudomonadati</taxon>
        <taxon>Bacteroidota</taxon>
        <taxon>Cytophagia</taxon>
        <taxon>Cytophagales</taxon>
        <taxon>Cyclobacteriaceae</taxon>
        <taxon>Litoribacter</taxon>
    </lineage>
</organism>
<evidence type="ECO:0000313" key="2">
    <source>
        <dbReference type="EMBL" id="MBS9523722.1"/>
    </source>
</evidence>
<keyword evidence="3" id="KW-1185">Reference proteome</keyword>
<evidence type="ECO:0000259" key="1">
    <source>
        <dbReference type="PROSITE" id="PS51340"/>
    </source>
</evidence>
<reference evidence="2 3" key="1">
    <citation type="submission" date="2021-05" db="EMBL/GenBank/DDBJ databases">
        <authorList>
            <person name="Zhang Z.D."/>
            <person name="Osman G."/>
        </authorList>
    </citation>
    <scope>NUCLEOTIDE SEQUENCE [LARGE SCALE GENOMIC DNA]</scope>
    <source>
        <strain evidence="2 3">KCTC 32217</strain>
    </source>
</reference>
<dbReference type="GO" id="GO:0030151">
    <property type="term" value="F:molybdenum ion binding"/>
    <property type="evidence" value="ECO:0007669"/>
    <property type="project" value="InterPro"/>
</dbReference>
<feature type="domain" description="MOSC" evidence="1">
    <location>
        <begin position="125"/>
        <end position="264"/>
    </location>
</feature>
<name>A0AAP2CKY3_9BACT</name>
<dbReference type="GO" id="GO:0030170">
    <property type="term" value="F:pyridoxal phosphate binding"/>
    <property type="evidence" value="ECO:0007669"/>
    <property type="project" value="InterPro"/>
</dbReference>
<dbReference type="Pfam" id="PF03476">
    <property type="entry name" value="MOSC_N"/>
    <property type="match status" value="1"/>
</dbReference>